<accession>A0A7N1A3I5</accession>
<dbReference type="SUPFAM" id="SSF48439">
    <property type="entry name" value="Protein prenylyltransferase"/>
    <property type="match status" value="1"/>
</dbReference>
<organism evidence="5 6">
    <name type="scientific">Kalanchoe fedtschenkoi</name>
    <name type="common">Lavender scallops</name>
    <name type="synonym">South American air plant</name>
    <dbReference type="NCBI Taxonomy" id="63787"/>
    <lineage>
        <taxon>Eukaryota</taxon>
        <taxon>Viridiplantae</taxon>
        <taxon>Streptophyta</taxon>
        <taxon>Embryophyta</taxon>
        <taxon>Tracheophyta</taxon>
        <taxon>Spermatophyta</taxon>
        <taxon>Magnoliopsida</taxon>
        <taxon>eudicotyledons</taxon>
        <taxon>Gunneridae</taxon>
        <taxon>Pentapetalae</taxon>
        <taxon>Saxifragales</taxon>
        <taxon>Crassulaceae</taxon>
        <taxon>Kalanchoe</taxon>
    </lineage>
</organism>
<keyword evidence="4" id="KW-0677">Repeat</keyword>
<dbReference type="Proteomes" id="UP000594263">
    <property type="component" value="Unplaced"/>
</dbReference>
<dbReference type="EnsemblPlants" id="Kaladp0092s0020.1.v1.1">
    <property type="protein sequence ID" value="Kaladp0092s0020.1.v1.1"/>
    <property type="gene ID" value="Kaladp0092s0020.v1.1"/>
</dbReference>
<dbReference type="PANTHER" id="PTHR11129:SF10">
    <property type="entry name" value="PROTEIN PRENYLYLTRANSFERASE SUPERFAMILY PROTEIN"/>
    <property type="match status" value="1"/>
</dbReference>
<dbReference type="Pfam" id="PF01239">
    <property type="entry name" value="PPTA"/>
    <property type="match status" value="2"/>
</dbReference>
<dbReference type="GO" id="GO:0005965">
    <property type="term" value="C:protein farnesyltransferase complex"/>
    <property type="evidence" value="ECO:0007669"/>
    <property type="project" value="TreeGrafter"/>
</dbReference>
<dbReference type="GO" id="GO:0004660">
    <property type="term" value="F:protein farnesyltransferase activity"/>
    <property type="evidence" value="ECO:0007669"/>
    <property type="project" value="TreeGrafter"/>
</dbReference>
<evidence type="ECO:0000313" key="6">
    <source>
        <dbReference type="Proteomes" id="UP000594263"/>
    </source>
</evidence>
<dbReference type="PROSITE" id="PS51147">
    <property type="entry name" value="PFTA"/>
    <property type="match status" value="1"/>
</dbReference>
<evidence type="ECO:0000313" key="5">
    <source>
        <dbReference type="EnsemblPlants" id="Kaladp0092s0020.1.v1.1"/>
    </source>
</evidence>
<dbReference type="GO" id="GO:0005953">
    <property type="term" value="C:CAAX-protein geranylgeranyltransferase complex"/>
    <property type="evidence" value="ECO:0007669"/>
    <property type="project" value="TreeGrafter"/>
</dbReference>
<name>A0A7N1A3I5_KALFE</name>
<keyword evidence="3" id="KW-0808">Transferase</keyword>
<dbReference type="GO" id="GO:0004662">
    <property type="term" value="F:CAAX-protein geranylgeranyltransferase activity"/>
    <property type="evidence" value="ECO:0007669"/>
    <property type="project" value="TreeGrafter"/>
</dbReference>
<evidence type="ECO:0000256" key="2">
    <source>
        <dbReference type="ARBA" id="ARBA00022602"/>
    </source>
</evidence>
<protein>
    <submittedName>
        <fullName evidence="5">Uncharacterized protein</fullName>
    </submittedName>
</protein>
<evidence type="ECO:0000256" key="3">
    <source>
        <dbReference type="ARBA" id="ARBA00022679"/>
    </source>
</evidence>
<dbReference type="AlphaFoldDB" id="A0A7N1A3I5"/>
<dbReference type="Gene3D" id="1.25.40.120">
    <property type="entry name" value="Protein prenylyltransferase"/>
    <property type="match status" value="1"/>
</dbReference>
<evidence type="ECO:0000256" key="1">
    <source>
        <dbReference type="ARBA" id="ARBA00006734"/>
    </source>
</evidence>
<dbReference type="Gramene" id="Kaladp0092s0020.1.v1.1">
    <property type="protein sequence ID" value="Kaladp0092s0020.1.v1.1"/>
    <property type="gene ID" value="Kaladp0092s0020.v1.1"/>
</dbReference>
<dbReference type="OMA" id="CWIKHFA"/>
<proteinExistence type="inferred from homology"/>
<reference evidence="5" key="1">
    <citation type="submission" date="2021-01" db="UniProtKB">
        <authorList>
            <consortium name="EnsemblPlants"/>
        </authorList>
    </citation>
    <scope>IDENTIFICATION</scope>
</reference>
<comment type="similarity">
    <text evidence="1">Belongs to the protein prenyltransferase subunit alpha family.</text>
</comment>
<dbReference type="PANTHER" id="PTHR11129">
    <property type="entry name" value="PROTEIN FARNESYLTRANSFERASE ALPHA SUBUNIT/RAB GERANYLGERANYL TRANSFERASE ALPHA SUBUNIT"/>
    <property type="match status" value="1"/>
</dbReference>
<dbReference type="InterPro" id="IPR002088">
    <property type="entry name" value="Prenyl_trans_a"/>
</dbReference>
<keyword evidence="2" id="KW-0637">Prenyltransferase</keyword>
<evidence type="ECO:0000256" key="4">
    <source>
        <dbReference type="ARBA" id="ARBA00022737"/>
    </source>
</evidence>
<keyword evidence="6" id="KW-1185">Reference proteome</keyword>
<sequence>MTTTTHSSHLEQNLLMNQLESILEHDNQLDEIGFIHPSQFAPLNEGSDAECAEEEAGLEYDDRVFWHRGHKLGISTVALLPLYKAARAAFFTAMQQCASGGEEEDDDLLKHSRALVLLSTDFATAWNSRKMVVSRRREHALLMDELRLSGLVLSYAPKSDQAWSHRRWVIKMIACQLSNLQDIMEKESLLVEQIAERYKMSYRAWYHRCWLVSYMTVEQMSHVLKDSRDWSGLHAADNSCFHYRRRLLLALLKYSHCEHGSNAFNYCSSSEVQKIWKEEFDWNESLIKRYIGREALWLHRRFLSAYYTKQTGQDQNISTFIDYELHLIQSCTRKLDDCFQDDAEAQVTHAATYALWLGKQVAHPQGSKLREFDLKTLLNDSSPEKILLWKPLLGHDN</sequence>